<dbReference type="PROSITE" id="PS50102">
    <property type="entry name" value="RRM"/>
    <property type="match status" value="2"/>
</dbReference>
<dbReference type="InterPro" id="IPR035979">
    <property type="entry name" value="RBD_domain_sf"/>
</dbReference>
<dbReference type="GO" id="GO:0005634">
    <property type="term" value="C:nucleus"/>
    <property type="evidence" value="ECO:0007669"/>
    <property type="project" value="TreeGrafter"/>
</dbReference>
<evidence type="ECO:0008006" key="10">
    <source>
        <dbReference type="Google" id="ProtNLM"/>
    </source>
</evidence>
<feature type="compositionally biased region" description="Basic residues" evidence="6">
    <location>
        <begin position="291"/>
        <end position="304"/>
    </location>
</feature>
<feature type="region of interest" description="Disordered" evidence="6">
    <location>
        <begin position="106"/>
        <end position="193"/>
    </location>
</feature>
<dbReference type="EMBL" id="CDPU01000003">
    <property type="protein sequence ID" value="CEO45720.1"/>
    <property type="molecule type" value="Genomic_DNA"/>
</dbReference>
<dbReference type="SUPFAM" id="SSF54928">
    <property type="entry name" value="RNA-binding domain, RBD"/>
    <property type="match status" value="1"/>
</dbReference>
<comment type="function">
    <text evidence="2">May be involved in the turnover of nuclear polyadenylated (pA+) RNA.</text>
</comment>
<feature type="domain" description="RRM" evidence="7">
    <location>
        <begin position="321"/>
        <end position="393"/>
    </location>
</feature>
<keyword evidence="4" id="KW-0479">Metal-binding</keyword>
<evidence type="ECO:0000256" key="3">
    <source>
        <dbReference type="PROSITE-ProRule" id="PRU00176"/>
    </source>
</evidence>
<dbReference type="Pfam" id="PF00076">
    <property type="entry name" value="RRM_1"/>
    <property type="match status" value="1"/>
</dbReference>
<reference evidence="9" key="1">
    <citation type="submission" date="2015-01" db="EMBL/GenBank/DDBJ databases">
        <authorList>
            <person name="Durling Mikael"/>
        </authorList>
    </citation>
    <scope>NUCLEOTIDE SEQUENCE</scope>
</reference>
<feature type="compositionally biased region" description="Basic and acidic residues" evidence="6">
    <location>
        <begin position="657"/>
        <end position="673"/>
    </location>
</feature>
<evidence type="ECO:0000256" key="5">
    <source>
        <dbReference type="SAM" id="Coils"/>
    </source>
</evidence>
<evidence type="ECO:0000313" key="9">
    <source>
        <dbReference type="EMBL" id="CEO45720.1"/>
    </source>
</evidence>
<dbReference type="PANTHER" id="PTHR14398">
    <property type="entry name" value="RNA RECOGNITION RRM/RNP DOMAIN"/>
    <property type="match status" value="1"/>
</dbReference>
<evidence type="ECO:0000259" key="8">
    <source>
        <dbReference type="PROSITE" id="PS50103"/>
    </source>
</evidence>
<keyword evidence="4" id="KW-0863">Zinc-finger</keyword>
<dbReference type="InterPro" id="IPR002483">
    <property type="entry name" value="PWI_dom"/>
</dbReference>
<dbReference type="InterPro" id="IPR012677">
    <property type="entry name" value="Nucleotide-bd_a/b_plait_sf"/>
</dbReference>
<proteinExistence type="predicted"/>
<dbReference type="GO" id="GO:0003723">
    <property type="term" value="F:RNA binding"/>
    <property type="evidence" value="ECO:0007669"/>
    <property type="project" value="UniProtKB-UniRule"/>
</dbReference>
<dbReference type="Pfam" id="PF01480">
    <property type="entry name" value="PWI"/>
    <property type="match status" value="1"/>
</dbReference>
<dbReference type="GO" id="GO:0008270">
    <property type="term" value="F:zinc ion binding"/>
    <property type="evidence" value="ECO:0007669"/>
    <property type="project" value="UniProtKB-KW"/>
</dbReference>
<feature type="compositionally biased region" description="Acidic residues" evidence="6">
    <location>
        <begin position="691"/>
        <end position="703"/>
    </location>
</feature>
<feature type="region of interest" description="Disordered" evidence="6">
    <location>
        <begin position="647"/>
        <end position="703"/>
    </location>
</feature>
<dbReference type="CDD" id="cd12257">
    <property type="entry name" value="RRM1_RBM26_like"/>
    <property type="match status" value="1"/>
</dbReference>
<keyword evidence="1 3" id="KW-0694">RNA-binding</keyword>
<dbReference type="FunFam" id="3.30.70.330:FF:000647">
    <property type="entry name" value="CCCH zinc finger and RRM domain protein"/>
    <property type="match status" value="1"/>
</dbReference>
<evidence type="ECO:0000259" key="7">
    <source>
        <dbReference type="PROSITE" id="PS50102"/>
    </source>
</evidence>
<dbReference type="InterPro" id="IPR000571">
    <property type="entry name" value="Znf_CCCH"/>
</dbReference>
<dbReference type="Gene3D" id="3.30.70.330">
    <property type="match status" value="2"/>
</dbReference>
<accession>A0A0B7JSS1</accession>
<dbReference type="InterPro" id="IPR000504">
    <property type="entry name" value="RRM_dom"/>
</dbReference>
<sequence>MIFPEEDAPLLKTWIVNRIEDTSNADAEVLAEYIIALLKHDGDKASVRALCEQEIPDFLSEGTVLLLSLATALALRLGFLPNLPDPKPFLDDVFQAIAYKSYIPGAAPAPKLQPRRPDPPPPEADAAPSAGHSGSKKRSYNDRDDADPSGNQDGYQNGGRPAKQQRKRGRGRGEDKRGDFSAMGMPPFDPQNPATMEAFMAMAMQYPGMGQFMGNGSRGQPRRRGRCRDFDSKGYCSRGTSCMYDHGNESLYIPTSGPQGDEYDPDQAMLSGNLFPFLNPLAFKPENSRGRGGRKGGRAGRKGGGRSNFSAEGPSNDRSKTAIVVENIPDESLNETEVRKFFSEFGNINEISMKPNKHLAIIKYDQWGSANAAYQSPKAVFDNRFVKVFWQKDESNAENGSHPSKDRSKDHDMQYTEDDAFEIDPEEFQQRQEEAQKKFQERETKRAELERQRLELEKKQQELMQKQREERERLQAKLLKKNGGVPDAPSSGADMLRAKIASLEEEAKILGLDPNAAEDDINISVEYPPRGGYRGRSTFRGRATRAWRGSRGSFRGVDGRHAAYAQYSIDNRPKRLAIRGVDFTATDKDESLRHFLLSLGEFESVEPSATTTFVSFRDRKTAEKLYNSLHGSELPGVEGKLELSWVSTPLPPVAPPQDKDRDDVMAGMDEDKAGAQPHNQHQQAQQAHDDIDYDQQGDDADAY</sequence>
<feature type="region of interest" description="Disordered" evidence="6">
    <location>
        <begin position="283"/>
        <end position="321"/>
    </location>
</feature>
<organism evidence="9">
    <name type="scientific">Bionectria ochroleuca</name>
    <name type="common">Gliocladium roseum</name>
    <dbReference type="NCBI Taxonomy" id="29856"/>
    <lineage>
        <taxon>Eukaryota</taxon>
        <taxon>Fungi</taxon>
        <taxon>Dikarya</taxon>
        <taxon>Ascomycota</taxon>
        <taxon>Pezizomycotina</taxon>
        <taxon>Sordariomycetes</taxon>
        <taxon>Hypocreomycetidae</taxon>
        <taxon>Hypocreales</taxon>
        <taxon>Bionectriaceae</taxon>
        <taxon>Clonostachys</taxon>
    </lineage>
</organism>
<keyword evidence="4" id="KW-0862">Zinc</keyword>
<dbReference type="PANTHER" id="PTHR14398:SF0">
    <property type="entry name" value="ZINC FINGER PROTEIN SWM"/>
    <property type="match status" value="1"/>
</dbReference>
<gene>
    <name evidence="9" type="ORF">BN869_000001775_1</name>
</gene>
<feature type="compositionally biased region" description="Low complexity" evidence="6">
    <location>
        <begin position="674"/>
        <end position="686"/>
    </location>
</feature>
<dbReference type="SMART" id="SM00360">
    <property type="entry name" value="RRM"/>
    <property type="match status" value="2"/>
</dbReference>
<dbReference type="AlphaFoldDB" id="A0A0B7JSS1"/>
<feature type="coiled-coil region" evidence="5">
    <location>
        <begin position="430"/>
        <end position="513"/>
    </location>
</feature>
<protein>
    <recommendedName>
        <fullName evidence="10">C3H1-type domain-containing protein</fullName>
    </recommendedName>
</protein>
<keyword evidence="5" id="KW-0175">Coiled coil</keyword>
<evidence type="ECO:0000256" key="4">
    <source>
        <dbReference type="PROSITE-ProRule" id="PRU00723"/>
    </source>
</evidence>
<name>A0A0B7JSS1_BIOOC</name>
<feature type="zinc finger region" description="C3H1-type" evidence="4">
    <location>
        <begin position="221"/>
        <end position="249"/>
    </location>
</feature>
<feature type="domain" description="RRM" evidence="7">
    <location>
        <begin position="574"/>
        <end position="648"/>
    </location>
</feature>
<feature type="domain" description="C3H1-type" evidence="8">
    <location>
        <begin position="221"/>
        <end position="249"/>
    </location>
</feature>
<dbReference type="PROSITE" id="PS50103">
    <property type="entry name" value="ZF_C3H1"/>
    <property type="match status" value="1"/>
</dbReference>
<evidence type="ECO:0000256" key="1">
    <source>
        <dbReference type="ARBA" id="ARBA00022884"/>
    </source>
</evidence>
<feature type="region of interest" description="Disordered" evidence="6">
    <location>
        <begin position="394"/>
        <end position="413"/>
    </location>
</feature>
<evidence type="ECO:0000256" key="6">
    <source>
        <dbReference type="SAM" id="MobiDB-lite"/>
    </source>
</evidence>
<dbReference type="InterPro" id="IPR045137">
    <property type="entry name" value="RBM26/27"/>
</dbReference>
<feature type="compositionally biased region" description="Basic and acidic residues" evidence="6">
    <location>
        <begin position="403"/>
        <end position="413"/>
    </location>
</feature>
<evidence type="ECO:0000256" key="2">
    <source>
        <dbReference type="ARBA" id="ARBA00043866"/>
    </source>
</evidence>